<dbReference type="InterPro" id="IPR029044">
    <property type="entry name" value="Nucleotide-diphossugar_trans"/>
</dbReference>
<dbReference type="Proteomes" id="UP001482520">
    <property type="component" value="Unassembled WGS sequence"/>
</dbReference>
<evidence type="ECO:0000259" key="1">
    <source>
        <dbReference type="Pfam" id="PF00535"/>
    </source>
</evidence>
<keyword evidence="3" id="KW-1185">Reference proteome</keyword>
<feature type="non-terminal residue" evidence="2">
    <location>
        <position position="361"/>
    </location>
</feature>
<dbReference type="EC" id="2.4.-.-" evidence="2"/>
<name>A0ABV1P4A7_9ACTN</name>
<keyword evidence="2" id="KW-0808">Transferase</keyword>
<dbReference type="PANTHER" id="PTHR43646">
    <property type="entry name" value="GLYCOSYLTRANSFERASE"/>
    <property type="match status" value="1"/>
</dbReference>
<feature type="domain" description="Glycosyltransferase 2-like" evidence="1">
    <location>
        <begin position="102"/>
        <end position="222"/>
    </location>
</feature>
<reference evidence="2 3" key="1">
    <citation type="submission" date="2024-02" db="EMBL/GenBank/DDBJ databases">
        <title>Full genome sequence of Nocardioides kribbensis.</title>
        <authorList>
            <person name="Poletto B.L."/>
            <person name="Silva G."/>
            <person name="Galante D."/>
            <person name="Campos K.R."/>
            <person name="Santos M.B.N."/>
            <person name="Sacchi C.T."/>
        </authorList>
    </citation>
    <scope>NUCLEOTIDE SEQUENCE [LARGE SCALE GENOMIC DNA]</scope>
    <source>
        <strain evidence="2 3">O4R</strain>
    </source>
</reference>
<dbReference type="Gene3D" id="3.90.550.10">
    <property type="entry name" value="Spore Coat Polysaccharide Biosynthesis Protein SpsA, Chain A"/>
    <property type="match status" value="1"/>
</dbReference>
<protein>
    <submittedName>
        <fullName evidence="2">Glycosyltransferase</fullName>
        <ecNumber evidence="2">2.4.-.-</ecNumber>
    </submittedName>
</protein>
<dbReference type="SUPFAM" id="SSF53448">
    <property type="entry name" value="Nucleotide-diphospho-sugar transferases"/>
    <property type="match status" value="1"/>
</dbReference>
<accession>A0ABV1P4A7</accession>
<sequence length="361" mass="37651">MSPDAPTRADAAAPRATTTDRLPDGFRLALRPDVRRLDGGRLLVGGSPMRAMRLSPAALAVLGDGGFAVTDDRSAALAASLLHADVAEPVLDPAPVAADLLTVVLPVRDRCDQLDRALGALGRACRVLVVDDASRDPAAVAAVARRHGVEVLALAVNVGPGGARNAGLAHVRTPYVALVDCDVTVGTDLLLRLARHLLDPTVALVGPRVVGRARSTRVRWWESYDEVASSLGLGARGGVVRPGAAVGWLPAACLVGRVADLGEGFEPGLRVAEDVDLVWRLDAAGRTVRYDADEQVDHDARATVRGWLGRKVLYGTGGALLAQRHGDRGAPAVLSPELALAAAALLLRRRWSVPVAALAAT</sequence>
<evidence type="ECO:0000313" key="2">
    <source>
        <dbReference type="EMBL" id="MEQ7849586.1"/>
    </source>
</evidence>
<dbReference type="PANTHER" id="PTHR43646:SF6">
    <property type="entry name" value="PRE-MYCOFACTOCIN GLYCOSYLTRANSFERASE"/>
    <property type="match status" value="1"/>
</dbReference>
<keyword evidence="2" id="KW-0328">Glycosyltransferase</keyword>
<dbReference type="GO" id="GO:0016757">
    <property type="term" value="F:glycosyltransferase activity"/>
    <property type="evidence" value="ECO:0007669"/>
    <property type="project" value="UniProtKB-KW"/>
</dbReference>
<dbReference type="InterPro" id="IPR001173">
    <property type="entry name" value="Glyco_trans_2-like"/>
</dbReference>
<proteinExistence type="predicted"/>
<dbReference type="Pfam" id="PF00535">
    <property type="entry name" value="Glycos_transf_2"/>
    <property type="match status" value="1"/>
</dbReference>
<comment type="caution">
    <text evidence="2">The sequence shown here is derived from an EMBL/GenBank/DDBJ whole genome shotgun (WGS) entry which is preliminary data.</text>
</comment>
<dbReference type="EMBL" id="JBEGDP010000054">
    <property type="protein sequence ID" value="MEQ7849586.1"/>
    <property type="molecule type" value="Genomic_DNA"/>
</dbReference>
<evidence type="ECO:0000313" key="3">
    <source>
        <dbReference type="Proteomes" id="UP001482520"/>
    </source>
</evidence>
<organism evidence="2 3">
    <name type="scientific">Nocardioides kribbensis</name>
    <dbReference type="NCBI Taxonomy" id="305517"/>
    <lineage>
        <taxon>Bacteria</taxon>
        <taxon>Bacillati</taxon>
        <taxon>Actinomycetota</taxon>
        <taxon>Actinomycetes</taxon>
        <taxon>Propionibacteriales</taxon>
        <taxon>Nocardioidaceae</taxon>
        <taxon>Nocardioides</taxon>
    </lineage>
</organism>
<gene>
    <name evidence="2" type="ORF">V6R90_20115</name>
</gene>
<dbReference type="RefSeq" id="WP_349805789.1">
    <property type="nucleotide sequence ID" value="NZ_JBEGDP010000054.1"/>
</dbReference>